<dbReference type="GeneID" id="25917474"/>
<sequence>YFKDYALSRSHGLLDTNEGDKNNDETEDNGDEESDENAMDEVCVYVGSDDNT</sequence>
<evidence type="ECO:0000256" key="1">
    <source>
        <dbReference type="SAM" id="MobiDB-lite"/>
    </source>
</evidence>
<evidence type="ECO:0000313" key="2">
    <source>
        <dbReference type="EMBL" id="KNC70499.1"/>
    </source>
</evidence>
<protein>
    <submittedName>
        <fullName evidence="2">Uncharacterized protein</fullName>
    </submittedName>
</protein>
<proteinExistence type="predicted"/>
<name>A0A0L0F1K4_9EUKA</name>
<feature type="non-terminal residue" evidence="2">
    <location>
        <position position="1"/>
    </location>
</feature>
<reference evidence="2 3" key="1">
    <citation type="submission" date="2011-02" db="EMBL/GenBank/DDBJ databases">
        <title>The Genome Sequence of Sphaeroforma arctica JP610.</title>
        <authorList>
            <consortium name="The Broad Institute Genome Sequencing Platform"/>
            <person name="Russ C."/>
            <person name="Cuomo C."/>
            <person name="Young S.K."/>
            <person name="Zeng Q."/>
            <person name="Gargeya S."/>
            <person name="Alvarado L."/>
            <person name="Berlin A."/>
            <person name="Chapman S.B."/>
            <person name="Chen Z."/>
            <person name="Freedman E."/>
            <person name="Gellesch M."/>
            <person name="Goldberg J."/>
            <person name="Griggs A."/>
            <person name="Gujja S."/>
            <person name="Heilman E."/>
            <person name="Heiman D."/>
            <person name="Howarth C."/>
            <person name="Mehta T."/>
            <person name="Neiman D."/>
            <person name="Pearson M."/>
            <person name="Roberts A."/>
            <person name="Saif S."/>
            <person name="Shea T."/>
            <person name="Shenoy N."/>
            <person name="Sisk P."/>
            <person name="Stolte C."/>
            <person name="Sykes S."/>
            <person name="White J."/>
            <person name="Yandava C."/>
            <person name="Burger G."/>
            <person name="Gray M.W."/>
            <person name="Holland P.W.H."/>
            <person name="King N."/>
            <person name="Lang F.B.F."/>
            <person name="Roger A.J."/>
            <person name="Ruiz-Trillo I."/>
            <person name="Haas B."/>
            <person name="Nusbaum C."/>
            <person name="Birren B."/>
        </authorList>
    </citation>
    <scope>NUCLEOTIDE SEQUENCE [LARGE SCALE GENOMIC DNA]</scope>
    <source>
        <strain evidence="2 3">JP610</strain>
    </source>
</reference>
<dbReference type="RefSeq" id="XP_014144401.1">
    <property type="nucleotide sequence ID" value="XM_014288926.1"/>
</dbReference>
<organism evidence="2 3">
    <name type="scientific">Sphaeroforma arctica JP610</name>
    <dbReference type="NCBI Taxonomy" id="667725"/>
    <lineage>
        <taxon>Eukaryota</taxon>
        <taxon>Ichthyosporea</taxon>
        <taxon>Ichthyophonida</taxon>
        <taxon>Sphaeroforma</taxon>
    </lineage>
</organism>
<feature type="region of interest" description="Disordered" evidence="1">
    <location>
        <begin position="1"/>
        <end position="40"/>
    </location>
</feature>
<keyword evidence="3" id="KW-1185">Reference proteome</keyword>
<evidence type="ECO:0000313" key="3">
    <source>
        <dbReference type="Proteomes" id="UP000054560"/>
    </source>
</evidence>
<dbReference type="AlphaFoldDB" id="A0A0L0F1K4"/>
<dbReference type="EMBL" id="KQ251007">
    <property type="protein sequence ID" value="KNC70499.1"/>
    <property type="molecule type" value="Genomic_DNA"/>
</dbReference>
<gene>
    <name evidence="2" type="ORF">SARC_16970</name>
</gene>
<accession>A0A0L0F1K4</accession>
<dbReference type="Proteomes" id="UP000054560">
    <property type="component" value="Unassembled WGS sequence"/>
</dbReference>
<feature type="compositionally biased region" description="Acidic residues" evidence="1">
    <location>
        <begin position="25"/>
        <end position="39"/>
    </location>
</feature>